<evidence type="ECO:0000313" key="1">
    <source>
        <dbReference type="EMBL" id="PRQ32106.1"/>
    </source>
</evidence>
<dbReference type="OMA" id="PQLEFYI"/>
<proteinExistence type="predicted"/>
<name>A0A2P6QD54_ROSCH</name>
<protein>
    <recommendedName>
        <fullName evidence="3">Heavy metal-associated domain, HMA</fullName>
    </recommendedName>
</protein>
<dbReference type="STRING" id="74649.A0A2P6QD54"/>
<dbReference type="Gene3D" id="3.30.70.100">
    <property type="match status" value="1"/>
</dbReference>
<dbReference type="AlphaFoldDB" id="A0A2P6QD54"/>
<comment type="caution">
    <text evidence="1">The sequence shown here is derived from an EMBL/GenBank/DDBJ whole genome shotgun (WGS) entry which is preliminary data.</text>
</comment>
<dbReference type="Gramene" id="PRQ32106">
    <property type="protein sequence ID" value="PRQ32106"/>
    <property type="gene ID" value="RchiOBHm_Chr5g0042671"/>
</dbReference>
<dbReference type="InterPro" id="IPR042885">
    <property type="entry name" value="HIPP47/16"/>
</dbReference>
<sequence>MFLQQKITIEANIWCDKCRSKAMKIAAVEDGVKSVAFKGARRDQIEIIGDDVDATGLTGLLRKKLGYADLVSLEEITETKVDKEEKKPSPDCPIRGRRGCHHHEMELHIYDPPSGGCTIM</sequence>
<gene>
    <name evidence="1" type="ORF">RchiOBHm_Chr5g0042671</name>
</gene>
<accession>A0A2P6QD54</accession>
<reference evidence="1 2" key="1">
    <citation type="journal article" date="2018" name="Nat. Genet.">
        <title>The Rosa genome provides new insights in the design of modern roses.</title>
        <authorList>
            <person name="Bendahmane M."/>
        </authorList>
    </citation>
    <scope>NUCLEOTIDE SEQUENCE [LARGE SCALE GENOMIC DNA]</scope>
    <source>
        <strain evidence="2">cv. Old Blush</strain>
    </source>
</reference>
<evidence type="ECO:0008006" key="3">
    <source>
        <dbReference type="Google" id="ProtNLM"/>
    </source>
</evidence>
<organism evidence="1 2">
    <name type="scientific">Rosa chinensis</name>
    <name type="common">China rose</name>
    <dbReference type="NCBI Taxonomy" id="74649"/>
    <lineage>
        <taxon>Eukaryota</taxon>
        <taxon>Viridiplantae</taxon>
        <taxon>Streptophyta</taxon>
        <taxon>Embryophyta</taxon>
        <taxon>Tracheophyta</taxon>
        <taxon>Spermatophyta</taxon>
        <taxon>Magnoliopsida</taxon>
        <taxon>eudicotyledons</taxon>
        <taxon>Gunneridae</taxon>
        <taxon>Pentapetalae</taxon>
        <taxon>rosids</taxon>
        <taxon>fabids</taxon>
        <taxon>Rosales</taxon>
        <taxon>Rosaceae</taxon>
        <taxon>Rosoideae</taxon>
        <taxon>Rosoideae incertae sedis</taxon>
        <taxon>Rosa</taxon>
    </lineage>
</organism>
<dbReference type="EMBL" id="PDCK01000043">
    <property type="protein sequence ID" value="PRQ32106.1"/>
    <property type="molecule type" value="Genomic_DNA"/>
</dbReference>
<dbReference type="Proteomes" id="UP000238479">
    <property type="component" value="Chromosome 5"/>
</dbReference>
<evidence type="ECO:0000313" key="2">
    <source>
        <dbReference type="Proteomes" id="UP000238479"/>
    </source>
</evidence>
<dbReference type="PANTHER" id="PTHR46932:SF12">
    <property type="entry name" value="HEAVY METAL-ASSOCIATED ISOPRENYLATED PLANT PROTEIN 47"/>
    <property type="match status" value="1"/>
</dbReference>
<dbReference type="PANTHER" id="PTHR46932">
    <property type="entry name" value="HEAVY METAL-ASSOCIATED ISOPRENYLATED PLANT PROTEIN 47"/>
    <property type="match status" value="1"/>
</dbReference>
<keyword evidence="2" id="KW-1185">Reference proteome</keyword>